<dbReference type="NCBIfam" id="TIGR02385">
    <property type="entry name" value="RelE_StbE"/>
    <property type="match status" value="1"/>
</dbReference>
<evidence type="ECO:0008006" key="4">
    <source>
        <dbReference type="Google" id="ProtNLM"/>
    </source>
</evidence>
<comment type="caution">
    <text evidence="2">The sequence shown here is derived from an EMBL/GenBank/DDBJ whole genome shotgun (WGS) entry which is preliminary data.</text>
</comment>
<dbReference type="SUPFAM" id="SSF143011">
    <property type="entry name" value="RelE-like"/>
    <property type="match status" value="1"/>
</dbReference>
<evidence type="ECO:0000256" key="1">
    <source>
        <dbReference type="ARBA" id="ARBA00022649"/>
    </source>
</evidence>
<gene>
    <name evidence="2" type="ORF">A3I30_01370</name>
</gene>
<evidence type="ECO:0000313" key="2">
    <source>
        <dbReference type="EMBL" id="OGD39884.1"/>
    </source>
</evidence>
<dbReference type="EMBL" id="MEYV01000016">
    <property type="protein sequence ID" value="OGD39884.1"/>
    <property type="molecule type" value="Genomic_DNA"/>
</dbReference>
<organism evidence="2 3">
    <name type="scientific">Candidatus Azambacteria bacterium RIFCSPLOWO2_02_FULL_44_14</name>
    <dbReference type="NCBI Taxonomy" id="1797306"/>
    <lineage>
        <taxon>Bacteria</taxon>
        <taxon>Candidatus Azamiibacteriota</taxon>
    </lineage>
</organism>
<dbReference type="AlphaFoldDB" id="A0A1F5CAK4"/>
<accession>A0A1F5CAK4</accession>
<dbReference type="InterPro" id="IPR007712">
    <property type="entry name" value="RelE/ParE_toxin"/>
</dbReference>
<sequence>MKILYLQKFDKEYGELPLQIKDAAEKKEKIFRENPFDSRIKTHKLHGELSDFWAFSINYQYRVIFDFADKNTVRFYTVGKHDIY</sequence>
<dbReference type="InterPro" id="IPR035093">
    <property type="entry name" value="RelE/ParE_toxin_dom_sf"/>
</dbReference>
<reference evidence="2 3" key="1">
    <citation type="journal article" date="2016" name="Nat. Commun.">
        <title>Thousands of microbial genomes shed light on interconnected biogeochemical processes in an aquifer system.</title>
        <authorList>
            <person name="Anantharaman K."/>
            <person name="Brown C.T."/>
            <person name="Hug L.A."/>
            <person name="Sharon I."/>
            <person name="Castelle C.J."/>
            <person name="Probst A.J."/>
            <person name="Thomas B.C."/>
            <person name="Singh A."/>
            <person name="Wilkins M.J."/>
            <person name="Karaoz U."/>
            <person name="Brodie E.L."/>
            <person name="Williams K.H."/>
            <person name="Hubbard S.S."/>
            <person name="Banfield J.F."/>
        </authorList>
    </citation>
    <scope>NUCLEOTIDE SEQUENCE [LARGE SCALE GENOMIC DNA]</scope>
</reference>
<name>A0A1F5CAK4_9BACT</name>
<dbReference type="Gene3D" id="3.30.2310.20">
    <property type="entry name" value="RelE-like"/>
    <property type="match status" value="1"/>
</dbReference>
<protein>
    <recommendedName>
        <fullName evidence="4">Type II toxin-antitoxin system mRNA interferase toxin, RelE/StbE family</fullName>
    </recommendedName>
</protein>
<proteinExistence type="predicted"/>
<keyword evidence="1" id="KW-1277">Toxin-antitoxin system</keyword>
<dbReference type="Proteomes" id="UP000177197">
    <property type="component" value="Unassembled WGS sequence"/>
</dbReference>
<evidence type="ECO:0000313" key="3">
    <source>
        <dbReference type="Proteomes" id="UP000177197"/>
    </source>
</evidence>